<keyword evidence="8 11" id="KW-0326">Glycosidase</keyword>
<protein>
    <recommendedName>
        <fullName evidence="2">DNA-(apurinic or apyrimidinic site) lyase</fullName>
        <ecNumber evidence="2">4.2.99.18</ecNumber>
    </recommendedName>
</protein>
<keyword evidence="3" id="KW-0227">DNA damage</keyword>
<dbReference type="EC" id="4.2.99.18" evidence="2"/>
<dbReference type="InterPro" id="IPR052054">
    <property type="entry name" value="Oxidative_DNA_repair_enzyme"/>
</dbReference>
<evidence type="ECO:0000256" key="1">
    <source>
        <dbReference type="ARBA" id="ARBA00010679"/>
    </source>
</evidence>
<dbReference type="Proteomes" id="UP001236559">
    <property type="component" value="Unassembled WGS sequence"/>
</dbReference>
<sequence length="293" mass="34522">MNEIYKNNEKEIILKNMDDFNPEHIFLCGQAFRWELEEDGSFTNVAHDRVINISKKEKDIIIKNSDEDDFNKIWRNYFDLNRDYLKIINDLSEDQVLKRAIEYGRGIRILNQDPFETIISFIISANNNIKRIKKSIKIISQMYGEKIENPFGTYYSFPKAEVLKNADPKDLREFAKVGFRDERIVKAANMIYDEEIDINSFYTKDLKLASEELQKLPGVGPKVSDCILLFAYGRSESFPVDVWIKRVMEELYFKETVKKTEVADRGRELFKDFAGFAQQYLFFYGRENKLGKI</sequence>
<evidence type="ECO:0000313" key="11">
    <source>
        <dbReference type="EMBL" id="MDQ0275090.1"/>
    </source>
</evidence>
<evidence type="ECO:0000256" key="8">
    <source>
        <dbReference type="ARBA" id="ARBA00023295"/>
    </source>
</evidence>
<name>A0ABU0AYN9_9FIRM</name>
<dbReference type="SUPFAM" id="SSF48150">
    <property type="entry name" value="DNA-glycosylase"/>
    <property type="match status" value="1"/>
</dbReference>
<evidence type="ECO:0000256" key="2">
    <source>
        <dbReference type="ARBA" id="ARBA00012720"/>
    </source>
</evidence>
<dbReference type="Pfam" id="PF00730">
    <property type="entry name" value="HhH-GPD"/>
    <property type="match status" value="1"/>
</dbReference>
<dbReference type="PANTHER" id="PTHR10242">
    <property type="entry name" value="8-OXOGUANINE DNA GLYCOSYLASE"/>
    <property type="match status" value="1"/>
</dbReference>
<evidence type="ECO:0000259" key="10">
    <source>
        <dbReference type="SMART" id="SM00478"/>
    </source>
</evidence>
<dbReference type="Gene3D" id="3.30.310.260">
    <property type="match status" value="1"/>
</dbReference>
<dbReference type="InterPro" id="IPR012904">
    <property type="entry name" value="OGG_N"/>
</dbReference>
<dbReference type="GO" id="GO:0140078">
    <property type="term" value="F:class I DNA-(apurinic or apyrimidinic site) endonuclease activity"/>
    <property type="evidence" value="ECO:0007669"/>
    <property type="project" value="UniProtKB-EC"/>
</dbReference>
<evidence type="ECO:0000256" key="4">
    <source>
        <dbReference type="ARBA" id="ARBA00022801"/>
    </source>
</evidence>
<keyword evidence="5" id="KW-0234">DNA repair</keyword>
<comment type="similarity">
    <text evidence="1">Belongs to the type-1 OGG1 family.</text>
</comment>
<dbReference type="SMART" id="SM00478">
    <property type="entry name" value="ENDO3c"/>
    <property type="match status" value="1"/>
</dbReference>
<dbReference type="Gene3D" id="1.10.340.30">
    <property type="entry name" value="Hypothetical protein, domain 2"/>
    <property type="match status" value="1"/>
</dbReference>
<dbReference type="InterPro" id="IPR003265">
    <property type="entry name" value="HhH-GPD_domain"/>
</dbReference>
<reference evidence="11 12" key="1">
    <citation type="submission" date="2023-07" db="EMBL/GenBank/DDBJ databases">
        <title>Genomic Encyclopedia of Type Strains, Phase IV (KMG-IV): sequencing the most valuable type-strain genomes for metagenomic binning, comparative biology and taxonomic classification.</title>
        <authorList>
            <person name="Goeker M."/>
        </authorList>
    </citation>
    <scope>NUCLEOTIDE SEQUENCE [LARGE SCALE GENOMIC DNA]</scope>
    <source>
        <strain evidence="11 12">DSM 22616</strain>
    </source>
</reference>
<gene>
    <name evidence="11" type="ORF">J2S72_001114</name>
</gene>
<feature type="domain" description="HhH-GPD" evidence="10">
    <location>
        <begin position="123"/>
        <end position="286"/>
    </location>
</feature>
<comment type="catalytic activity">
    <reaction evidence="9">
        <text>2'-deoxyribonucleotide-(2'-deoxyribose 5'-phosphate)-2'-deoxyribonucleotide-DNA = a 3'-end 2'-deoxyribonucleotide-(2,3-dehydro-2,3-deoxyribose 5'-phosphate)-DNA + a 5'-end 5'-phospho-2'-deoxyribonucleoside-DNA + H(+)</text>
        <dbReference type="Rhea" id="RHEA:66592"/>
        <dbReference type="Rhea" id="RHEA-COMP:13180"/>
        <dbReference type="Rhea" id="RHEA-COMP:16897"/>
        <dbReference type="Rhea" id="RHEA-COMP:17067"/>
        <dbReference type="ChEBI" id="CHEBI:15378"/>
        <dbReference type="ChEBI" id="CHEBI:136412"/>
        <dbReference type="ChEBI" id="CHEBI:157695"/>
        <dbReference type="ChEBI" id="CHEBI:167181"/>
        <dbReference type="EC" id="4.2.99.18"/>
    </reaction>
</comment>
<accession>A0ABU0AYN9</accession>
<evidence type="ECO:0000256" key="7">
    <source>
        <dbReference type="ARBA" id="ARBA00023268"/>
    </source>
</evidence>
<evidence type="ECO:0000313" key="12">
    <source>
        <dbReference type="Proteomes" id="UP001236559"/>
    </source>
</evidence>
<dbReference type="Pfam" id="PF07934">
    <property type="entry name" value="OGG_N"/>
    <property type="match status" value="1"/>
</dbReference>
<dbReference type="GO" id="GO:0016798">
    <property type="term" value="F:hydrolase activity, acting on glycosyl bonds"/>
    <property type="evidence" value="ECO:0007669"/>
    <property type="project" value="UniProtKB-KW"/>
</dbReference>
<comment type="caution">
    <text evidence="11">The sequence shown here is derived from an EMBL/GenBank/DDBJ whole genome shotgun (WGS) entry which is preliminary data.</text>
</comment>
<evidence type="ECO:0000256" key="3">
    <source>
        <dbReference type="ARBA" id="ARBA00022763"/>
    </source>
</evidence>
<dbReference type="InterPro" id="IPR023170">
    <property type="entry name" value="HhH_base_excis_C"/>
</dbReference>
<proteinExistence type="inferred from homology"/>
<dbReference type="EMBL" id="JAUSTN010000005">
    <property type="protein sequence ID" value="MDQ0275090.1"/>
    <property type="molecule type" value="Genomic_DNA"/>
</dbReference>
<evidence type="ECO:0000256" key="6">
    <source>
        <dbReference type="ARBA" id="ARBA00023239"/>
    </source>
</evidence>
<evidence type="ECO:0000256" key="5">
    <source>
        <dbReference type="ARBA" id="ARBA00023204"/>
    </source>
</evidence>
<dbReference type="CDD" id="cd00056">
    <property type="entry name" value="ENDO3c"/>
    <property type="match status" value="1"/>
</dbReference>
<dbReference type="RefSeq" id="WP_307495144.1">
    <property type="nucleotide sequence ID" value="NZ_JAUSTN010000005.1"/>
</dbReference>
<keyword evidence="12" id="KW-1185">Reference proteome</keyword>
<keyword evidence="6 11" id="KW-0456">Lyase</keyword>
<organism evidence="11 12">
    <name type="scientific">Peptoniphilus koenoeneniae</name>
    <dbReference type="NCBI Taxonomy" id="507751"/>
    <lineage>
        <taxon>Bacteria</taxon>
        <taxon>Bacillati</taxon>
        <taxon>Bacillota</taxon>
        <taxon>Tissierellia</taxon>
        <taxon>Tissierellales</taxon>
        <taxon>Peptoniphilaceae</taxon>
        <taxon>Peptoniphilus</taxon>
    </lineage>
</organism>
<dbReference type="InterPro" id="IPR011257">
    <property type="entry name" value="DNA_glycosylase"/>
</dbReference>
<keyword evidence="7" id="KW-0511">Multifunctional enzyme</keyword>
<dbReference type="PANTHER" id="PTHR10242:SF2">
    <property type="entry name" value="N-GLYCOSYLASE_DNA LYASE"/>
    <property type="match status" value="1"/>
</dbReference>
<keyword evidence="4 11" id="KW-0378">Hydrolase</keyword>
<dbReference type="Gene3D" id="1.10.1670.10">
    <property type="entry name" value="Helix-hairpin-Helix base-excision DNA repair enzymes (C-terminal)"/>
    <property type="match status" value="1"/>
</dbReference>
<dbReference type="SUPFAM" id="SSF55945">
    <property type="entry name" value="TATA-box binding protein-like"/>
    <property type="match status" value="1"/>
</dbReference>
<evidence type="ECO:0000256" key="9">
    <source>
        <dbReference type="ARBA" id="ARBA00044632"/>
    </source>
</evidence>